<dbReference type="SUPFAM" id="SSF54373">
    <property type="entry name" value="FAD-linked reductases, C-terminal domain"/>
    <property type="match status" value="1"/>
</dbReference>
<feature type="compositionally biased region" description="Polar residues" evidence="1">
    <location>
        <begin position="328"/>
        <end position="337"/>
    </location>
</feature>
<evidence type="ECO:0000259" key="2">
    <source>
        <dbReference type="Pfam" id="PF01494"/>
    </source>
</evidence>
<feature type="region of interest" description="Disordered" evidence="1">
    <location>
        <begin position="323"/>
        <end position="401"/>
    </location>
</feature>
<dbReference type="Pfam" id="PF01494">
    <property type="entry name" value="FAD_binding_3"/>
    <property type="match status" value="1"/>
</dbReference>
<sequence length="433" mass="48032">MEGAGKRAPKAIVVGGSIAGLSCAHALIGAGWDVTVLEKTLSAPTGSPSGAGLSLEPQAIEVVNRWLGDPSIFQDIAFGVAAVVHQTYDKEKKAIQTLRRDSFDDFISHRSVHWTDLHSVIRRALPSDVVLWGHRFLSLRTSDGGGSVRVEAKNLRTDETMEFEGDLLVAADGSMSAIRQHFLPDHKMRYSGYSAWRGVFDYSDAEKVDAVTGIRRAYPELGNCLYFDYADGNHCVFFQINSDRLNWLWYFNTPESGREGTSVTKKVDEEMIKEMHEEARRIWNPELAELMRQTKAPFINLIYDSDPLPRLVWDNVVLVGDAAHPTTPHASKSTNISGRGRRACRRPWRSTRRCGSPSCRASSCRRGSWGGSSRACPSPAARRSAPTRRPPTSAIGSRSGPFLRTSPSLLRSDFMCVSVLARLRNSRSFAYEN</sequence>
<dbReference type="AlphaFoldDB" id="A0AAX6E8Y4"/>
<feature type="compositionally biased region" description="Basic residues" evidence="1">
    <location>
        <begin position="339"/>
        <end position="352"/>
    </location>
</feature>
<evidence type="ECO:0000256" key="1">
    <source>
        <dbReference type="SAM" id="MobiDB-lite"/>
    </source>
</evidence>
<reference evidence="3" key="2">
    <citation type="submission" date="2023-04" db="EMBL/GenBank/DDBJ databases">
        <authorList>
            <person name="Bruccoleri R.E."/>
            <person name="Oakeley E.J."/>
            <person name="Faust A.-M."/>
            <person name="Dessus-Babus S."/>
            <person name="Altorfer M."/>
            <person name="Burckhardt D."/>
            <person name="Oertli M."/>
            <person name="Naumann U."/>
            <person name="Petersen F."/>
            <person name="Wong J."/>
        </authorList>
    </citation>
    <scope>NUCLEOTIDE SEQUENCE</scope>
    <source>
        <strain evidence="3">GSM-AAB239-AS_SAM_17_03QT</strain>
        <tissue evidence="3">Leaf</tissue>
    </source>
</reference>
<dbReference type="Gene3D" id="3.50.50.60">
    <property type="entry name" value="FAD/NAD(P)-binding domain"/>
    <property type="match status" value="1"/>
</dbReference>
<name>A0AAX6E8Y4_IRIPA</name>
<feature type="compositionally biased region" description="Low complexity" evidence="1">
    <location>
        <begin position="353"/>
        <end position="384"/>
    </location>
</feature>
<gene>
    <name evidence="3" type="ORF">M6B38_200055</name>
</gene>
<dbReference type="GO" id="GO:0071949">
    <property type="term" value="F:FAD binding"/>
    <property type="evidence" value="ECO:0007669"/>
    <property type="project" value="InterPro"/>
</dbReference>
<dbReference type="PANTHER" id="PTHR47469:SF2">
    <property type="entry name" value="OS06G0597600 PROTEIN"/>
    <property type="match status" value="1"/>
</dbReference>
<dbReference type="InterPro" id="IPR002938">
    <property type="entry name" value="FAD-bd"/>
</dbReference>
<protein>
    <recommendedName>
        <fullName evidence="2">FAD-binding domain-containing protein</fullName>
    </recommendedName>
</protein>
<dbReference type="PANTHER" id="PTHR47469">
    <property type="entry name" value="MONOOXYGENASE-LIKE"/>
    <property type="match status" value="1"/>
</dbReference>
<dbReference type="InterPro" id="IPR036188">
    <property type="entry name" value="FAD/NAD-bd_sf"/>
</dbReference>
<dbReference type="SUPFAM" id="SSF51905">
    <property type="entry name" value="FAD/NAD(P)-binding domain"/>
    <property type="match status" value="1"/>
</dbReference>
<evidence type="ECO:0000313" key="3">
    <source>
        <dbReference type="EMBL" id="KAJ6800597.1"/>
    </source>
</evidence>
<dbReference type="Proteomes" id="UP001140949">
    <property type="component" value="Unassembled WGS sequence"/>
</dbReference>
<feature type="domain" description="FAD-binding" evidence="2">
    <location>
        <begin position="131"/>
        <end position="336"/>
    </location>
</feature>
<dbReference type="PROSITE" id="PS51257">
    <property type="entry name" value="PROKAR_LIPOPROTEIN"/>
    <property type="match status" value="1"/>
</dbReference>
<keyword evidence="4" id="KW-1185">Reference proteome</keyword>
<organism evidence="3 4">
    <name type="scientific">Iris pallida</name>
    <name type="common">Sweet iris</name>
    <dbReference type="NCBI Taxonomy" id="29817"/>
    <lineage>
        <taxon>Eukaryota</taxon>
        <taxon>Viridiplantae</taxon>
        <taxon>Streptophyta</taxon>
        <taxon>Embryophyta</taxon>
        <taxon>Tracheophyta</taxon>
        <taxon>Spermatophyta</taxon>
        <taxon>Magnoliopsida</taxon>
        <taxon>Liliopsida</taxon>
        <taxon>Asparagales</taxon>
        <taxon>Iridaceae</taxon>
        <taxon>Iridoideae</taxon>
        <taxon>Irideae</taxon>
        <taxon>Iris</taxon>
    </lineage>
</organism>
<proteinExistence type="predicted"/>
<dbReference type="PRINTS" id="PR00420">
    <property type="entry name" value="RNGMNOXGNASE"/>
</dbReference>
<accession>A0AAX6E8Y4</accession>
<reference evidence="3" key="1">
    <citation type="journal article" date="2023" name="GigaByte">
        <title>Genome assembly of the bearded iris, Iris pallida Lam.</title>
        <authorList>
            <person name="Bruccoleri R.E."/>
            <person name="Oakeley E.J."/>
            <person name="Faust A.M.E."/>
            <person name="Altorfer M."/>
            <person name="Dessus-Babus S."/>
            <person name="Burckhardt D."/>
            <person name="Oertli M."/>
            <person name="Naumann U."/>
            <person name="Petersen F."/>
            <person name="Wong J."/>
        </authorList>
    </citation>
    <scope>NUCLEOTIDE SEQUENCE</scope>
    <source>
        <strain evidence="3">GSM-AAB239-AS_SAM_17_03QT</strain>
    </source>
</reference>
<dbReference type="EMBL" id="JANAVB010038617">
    <property type="protein sequence ID" value="KAJ6800597.1"/>
    <property type="molecule type" value="Genomic_DNA"/>
</dbReference>
<comment type="caution">
    <text evidence="3">The sequence shown here is derived from an EMBL/GenBank/DDBJ whole genome shotgun (WGS) entry which is preliminary data.</text>
</comment>
<evidence type="ECO:0000313" key="4">
    <source>
        <dbReference type="Proteomes" id="UP001140949"/>
    </source>
</evidence>
<dbReference type="InterPro" id="IPR053212">
    <property type="entry name" value="DHP_3-monooxygenase"/>
</dbReference>